<proteinExistence type="predicted"/>
<evidence type="ECO:0000313" key="2">
    <source>
        <dbReference type="EMBL" id="MCU7693122.1"/>
    </source>
</evidence>
<feature type="transmembrane region" description="Helical" evidence="1">
    <location>
        <begin position="182"/>
        <end position="200"/>
    </location>
</feature>
<name>A0AAE3INZ9_9BACT</name>
<dbReference type="Proteomes" id="UP001209317">
    <property type="component" value="Unassembled WGS sequence"/>
</dbReference>
<evidence type="ECO:0000313" key="3">
    <source>
        <dbReference type="Proteomes" id="UP001209317"/>
    </source>
</evidence>
<feature type="transmembrane region" description="Helical" evidence="1">
    <location>
        <begin position="21"/>
        <end position="48"/>
    </location>
</feature>
<evidence type="ECO:0000256" key="1">
    <source>
        <dbReference type="SAM" id="Phobius"/>
    </source>
</evidence>
<feature type="transmembrane region" description="Helical" evidence="1">
    <location>
        <begin position="109"/>
        <end position="129"/>
    </location>
</feature>
<dbReference type="RefSeq" id="WP_263036610.1">
    <property type="nucleotide sequence ID" value="NZ_JAOTPL010000001.1"/>
</dbReference>
<keyword evidence="1" id="KW-1133">Transmembrane helix</keyword>
<feature type="transmembrane region" description="Helical" evidence="1">
    <location>
        <begin position="68"/>
        <end position="89"/>
    </location>
</feature>
<gene>
    <name evidence="2" type="ORF">OD355_01180</name>
</gene>
<dbReference type="EMBL" id="JAOTPL010000001">
    <property type="protein sequence ID" value="MCU7693122.1"/>
    <property type="molecule type" value="Genomic_DNA"/>
</dbReference>
<organism evidence="2 3">
    <name type="scientific">Haoranjiania flava</name>
    <dbReference type="NCBI Taxonomy" id="1856322"/>
    <lineage>
        <taxon>Bacteria</taxon>
        <taxon>Pseudomonadati</taxon>
        <taxon>Bacteroidota</taxon>
        <taxon>Chitinophagia</taxon>
        <taxon>Chitinophagales</taxon>
        <taxon>Chitinophagaceae</taxon>
        <taxon>Haoranjiania</taxon>
    </lineage>
</organism>
<sequence>MKDKLQQDLAQIRNMMEQSTRFISLSGTSGISAGIIALAGAAVAYYLFNKSGINYFDGERNMYPQELVKELIILALLVLASALAAGIYFTVRKSRRNKLSVWNKASKNLVTALFIPLITGGIFCLILLYHGLFYLIAPATLIFYGLALINAGKYTFGDIANLGYVEILLGLLSSVFTGYGLLSWAVGFGVLHIIYGIVMYRKYENTYE</sequence>
<accession>A0AAE3INZ9</accession>
<keyword evidence="3" id="KW-1185">Reference proteome</keyword>
<reference evidence="2" key="1">
    <citation type="submission" date="2022-10" db="EMBL/GenBank/DDBJ databases">
        <authorList>
            <person name="Kim H.S."/>
            <person name="Kim J.-S."/>
            <person name="Suh M.K."/>
            <person name="Eom M.K."/>
            <person name="Lee J.-S."/>
        </authorList>
    </citation>
    <scope>NUCLEOTIDE SEQUENCE</scope>
    <source>
        <strain evidence="2">LIP-5</strain>
    </source>
</reference>
<protein>
    <submittedName>
        <fullName evidence="2">Uncharacterized protein</fullName>
    </submittedName>
</protein>
<dbReference type="AlphaFoldDB" id="A0AAE3INZ9"/>
<comment type="caution">
    <text evidence="2">The sequence shown here is derived from an EMBL/GenBank/DDBJ whole genome shotgun (WGS) entry which is preliminary data.</text>
</comment>
<keyword evidence="1" id="KW-0472">Membrane</keyword>
<keyword evidence="1" id="KW-0812">Transmembrane</keyword>